<evidence type="ECO:0000313" key="8">
    <source>
        <dbReference type="EMBL" id="KUO95967.1"/>
    </source>
</evidence>
<organism evidence="8 9">
    <name type="scientific">Ferroacidibacillus organovorans</name>
    <dbReference type="NCBI Taxonomy" id="1765683"/>
    <lineage>
        <taxon>Bacteria</taxon>
        <taxon>Bacillati</taxon>
        <taxon>Bacillota</taxon>
        <taxon>Bacilli</taxon>
        <taxon>Bacillales</taxon>
        <taxon>Alicyclobacillaceae</taxon>
        <taxon>Ferroacidibacillus</taxon>
    </lineage>
</organism>
<dbReference type="GO" id="GO:0055085">
    <property type="term" value="P:transmembrane transport"/>
    <property type="evidence" value="ECO:0007669"/>
    <property type="project" value="InterPro"/>
</dbReference>
<gene>
    <name evidence="8" type="ORF">ATW55_02485</name>
</gene>
<sequence>MRYFAQRFGFFALSLWAAITINFLLPRFMPGNPAEVMITRYQGRLNPMALHALELQFGISNQPLWQQYLTYIQNIIHGQFGLSITYYPVPVINVIKSSLPWTLGLAGTATVVSSVIGVLLGIFAAWKRGGMADTLLPVVTTFTSAIPYQWLALLMLYIFGFSLGWFPTAHSYSATATPSLKPAFIGNVLDHAILPAATMIVTALGGWLLGMRNNMIHTLGEDYVVFAEAKGVTQKRLKYMYAARNALLPSLTGFGIALGFVVGGSVLVESVFSYPGIGYQLVTAVQNEDYPLMQGLFLIISVSVLLANFIVEMLYGKLDPRVKRGGAGRS</sequence>
<dbReference type="AlphaFoldDB" id="A0A101XR31"/>
<evidence type="ECO:0000256" key="1">
    <source>
        <dbReference type="ARBA" id="ARBA00004141"/>
    </source>
</evidence>
<evidence type="ECO:0000256" key="5">
    <source>
        <dbReference type="ARBA" id="ARBA00023136"/>
    </source>
</evidence>
<evidence type="ECO:0000313" key="9">
    <source>
        <dbReference type="Proteomes" id="UP000053557"/>
    </source>
</evidence>
<dbReference type="Proteomes" id="UP000053557">
    <property type="component" value="Unassembled WGS sequence"/>
</dbReference>
<dbReference type="PANTHER" id="PTHR43376">
    <property type="entry name" value="OLIGOPEPTIDE TRANSPORT SYSTEM PERMEASE PROTEIN"/>
    <property type="match status" value="1"/>
</dbReference>
<keyword evidence="2 6" id="KW-0813">Transport</keyword>
<dbReference type="GO" id="GO:0005886">
    <property type="term" value="C:plasma membrane"/>
    <property type="evidence" value="ECO:0007669"/>
    <property type="project" value="UniProtKB-SubCell"/>
</dbReference>
<dbReference type="EMBL" id="LPVJ01000030">
    <property type="protein sequence ID" value="KUO95967.1"/>
    <property type="molecule type" value="Genomic_DNA"/>
</dbReference>
<keyword evidence="9" id="KW-1185">Reference proteome</keyword>
<comment type="subcellular location">
    <subcellularLocation>
        <location evidence="6">Cell membrane</location>
        <topology evidence="6">Multi-pass membrane protein</topology>
    </subcellularLocation>
    <subcellularLocation>
        <location evidence="1">Membrane</location>
        <topology evidence="1">Multi-pass membrane protein</topology>
    </subcellularLocation>
</comment>
<dbReference type="Pfam" id="PF00528">
    <property type="entry name" value="BPD_transp_1"/>
    <property type="match status" value="1"/>
</dbReference>
<dbReference type="InterPro" id="IPR035906">
    <property type="entry name" value="MetI-like_sf"/>
</dbReference>
<feature type="transmembrane region" description="Helical" evidence="6">
    <location>
        <begin position="188"/>
        <end position="209"/>
    </location>
</feature>
<proteinExistence type="inferred from homology"/>
<protein>
    <submittedName>
        <fullName evidence="8">Peptide ABC transporter permease</fullName>
    </submittedName>
</protein>
<keyword evidence="4 6" id="KW-1133">Transmembrane helix</keyword>
<comment type="caution">
    <text evidence="8">The sequence shown here is derived from an EMBL/GenBank/DDBJ whole genome shotgun (WGS) entry which is preliminary data.</text>
</comment>
<dbReference type="PANTHER" id="PTHR43376:SF1">
    <property type="entry name" value="OLIGOPEPTIDE TRANSPORT SYSTEM PERMEASE PROTEIN"/>
    <property type="match status" value="1"/>
</dbReference>
<evidence type="ECO:0000256" key="6">
    <source>
        <dbReference type="RuleBase" id="RU363032"/>
    </source>
</evidence>
<name>A0A101XR31_9BACL</name>
<feature type="transmembrane region" description="Helical" evidence="6">
    <location>
        <begin position="103"/>
        <end position="126"/>
    </location>
</feature>
<dbReference type="PROSITE" id="PS50928">
    <property type="entry name" value="ABC_TM1"/>
    <property type="match status" value="1"/>
</dbReference>
<comment type="similarity">
    <text evidence="6">Belongs to the binding-protein-dependent transport system permease family.</text>
</comment>
<feature type="domain" description="ABC transmembrane type-1" evidence="7">
    <location>
        <begin position="99"/>
        <end position="315"/>
    </location>
</feature>
<evidence type="ECO:0000256" key="4">
    <source>
        <dbReference type="ARBA" id="ARBA00022989"/>
    </source>
</evidence>
<keyword evidence="3 6" id="KW-0812">Transmembrane</keyword>
<dbReference type="RefSeq" id="WP_067715292.1">
    <property type="nucleotide sequence ID" value="NZ_LPVJ01000030.1"/>
</dbReference>
<evidence type="ECO:0000256" key="3">
    <source>
        <dbReference type="ARBA" id="ARBA00022692"/>
    </source>
</evidence>
<evidence type="ECO:0000256" key="2">
    <source>
        <dbReference type="ARBA" id="ARBA00022448"/>
    </source>
</evidence>
<dbReference type="CDD" id="cd06261">
    <property type="entry name" value="TM_PBP2"/>
    <property type="match status" value="1"/>
</dbReference>
<reference evidence="8 9" key="1">
    <citation type="submission" date="2015-12" db="EMBL/GenBank/DDBJ databases">
        <title>Draft genome sequence of Acidibacillus ferrooxidans ITV001, isolated from a chalcopyrite acid mine drainage site in Brazil.</title>
        <authorList>
            <person name="Dall'Agnol H."/>
            <person name="Nancucheo I."/>
            <person name="Johnson B."/>
            <person name="Oliveira R."/>
            <person name="Leite L."/>
            <person name="Pylro V."/>
            <person name="Nunes G.L."/>
            <person name="Tzotzos G."/>
            <person name="Fernandes G.R."/>
            <person name="Dutra J."/>
            <person name="Orellana S.C."/>
            <person name="Oliveira G."/>
        </authorList>
    </citation>
    <scope>NUCLEOTIDE SEQUENCE [LARGE SCALE GENOMIC DNA]</scope>
    <source>
        <strain evidence="9">ITV01</strain>
    </source>
</reference>
<feature type="transmembrane region" description="Helical" evidence="6">
    <location>
        <begin position="147"/>
        <end position="168"/>
    </location>
</feature>
<evidence type="ECO:0000259" key="7">
    <source>
        <dbReference type="PROSITE" id="PS50928"/>
    </source>
</evidence>
<dbReference type="SUPFAM" id="SSF161098">
    <property type="entry name" value="MetI-like"/>
    <property type="match status" value="1"/>
</dbReference>
<accession>A0A101XR31</accession>
<dbReference type="Gene3D" id="1.10.3720.10">
    <property type="entry name" value="MetI-like"/>
    <property type="match status" value="1"/>
</dbReference>
<feature type="transmembrane region" description="Helical" evidence="6">
    <location>
        <begin position="7"/>
        <end position="25"/>
    </location>
</feature>
<dbReference type="OrthoDB" id="2803660at2"/>
<keyword evidence="5 6" id="KW-0472">Membrane</keyword>
<feature type="transmembrane region" description="Helical" evidence="6">
    <location>
        <begin position="292"/>
        <end position="315"/>
    </location>
</feature>
<dbReference type="InterPro" id="IPR000515">
    <property type="entry name" value="MetI-like"/>
</dbReference>
<feature type="transmembrane region" description="Helical" evidence="6">
    <location>
        <begin position="246"/>
        <end position="272"/>
    </location>
</feature>